<proteinExistence type="predicted"/>
<accession>A0A7D4E367</accession>
<dbReference type="RefSeq" id="WP_173145921.1">
    <property type="nucleotide sequence ID" value="NZ_CP053985.1"/>
</dbReference>
<dbReference type="AlphaFoldDB" id="A0A7D4E367"/>
<keyword evidence="3" id="KW-1185">Reference proteome</keyword>
<dbReference type="Proteomes" id="UP000500970">
    <property type="component" value="Chromosome"/>
</dbReference>
<feature type="signal peptide" evidence="1">
    <location>
        <begin position="1"/>
        <end position="22"/>
    </location>
</feature>
<keyword evidence="1" id="KW-0732">Signal</keyword>
<feature type="chain" id="PRO_5028892343" evidence="1">
    <location>
        <begin position="23"/>
        <end position="286"/>
    </location>
</feature>
<dbReference type="KEGG" id="apes:FOC84_19750"/>
<evidence type="ECO:0000313" key="3">
    <source>
        <dbReference type="Proteomes" id="UP000500970"/>
    </source>
</evidence>
<dbReference type="EMBL" id="CP053985">
    <property type="protein sequence ID" value="QKH37050.1"/>
    <property type="molecule type" value="Genomic_DNA"/>
</dbReference>
<sequence length="286" mass="30682">MIKRVFQLAALGLFVSASAAHAAAPIDNSSLDQPGFREHKATYGVVYRLPQDVNAVLDAKINGTLKADLLTLGLKTEAETPNMPHVTVVHIHSADPQTPARMLKALPKPPAPLQITLKTFYPTEAAKGAGHPWWLDLGVVKSGQGFEDMMRYNTVATAALAPLRDGPLPRVTGPVYAKMGDAGKDLVKTMGVSGVNIMQDGKEVRAHNPHTTLVYSMAPYDARLQDAMKQESDKFNAVLPDGINTTFKDVSIVEIGFAGNVVREIYRVSLEDGSAIDVATGKKVGS</sequence>
<evidence type="ECO:0000256" key="1">
    <source>
        <dbReference type="SAM" id="SignalP"/>
    </source>
</evidence>
<evidence type="ECO:0000313" key="2">
    <source>
        <dbReference type="EMBL" id="QKH37050.1"/>
    </source>
</evidence>
<protein>
    <submittedName>
        <fullName evidence="2">Uncharacterized protein</fullName>
    </submittedName>
</protein>
<gene>
    <name evidence="2" type="ORF">FOC84_19750</name>
</gene>
<name>A0A7D4E367_9BURK</name>
<organism evidence="2 3">
    <name type="scientific">Achromobacter pestifer</name>
    <dbReference type="NCBI Taxonomy" id="1353889"/>
    <lineage>
        <taxon>Bacteria</taxon>
        <taxon>Pseudomonadati</taxon>
        <taxon>Pseudomonadota</taxon>
        <taxon>Betaproteobacteria</taxon>
        <taxon>Burkholderiales</taxon>
        <taxon>Alcaligenaceae</taxon>
        <taxon>Achromobacter</taxon>
    </lineage>
</organism>
<reference evidence="2 3" key="1">
    <citation type="submission" date="2020-05" db="EMBL/GenBank/DDBJ databases">
        <title>FDA dAtabase for Regulatory Grade micrObial Sequences (FDA-ARGOS): Supporting development and validation of Infectious Disease Dx tests.</title>
        <authorList>
            <person name="Sproer C."/>
            <person name="Gronow S."/>
            <person name="Severitt S."/>
            <person name="Schroder I."/>
            <person name="Tallon L."/>
            <person name="Sadzewicz L."/>
            <person name="Zhao X."/>
            <person name="Vavikolanu K."/>
            <person name="Mehta A."/>
            <person name="Aluvathingal J."/>
            <person name="Nadendla S."/>
            <person name="Myers T."/>
            <person name="Yan Y."/>
            <person name="Sichtig H."/>
        </authorList>
    </citation>
    <scope>NUCLEOTIDE SEQUENCE [LARGE SCALE GENOMIC DNA]</scope>
    <source>
        <strain evidence="2 3">FDAARGOS_790</strain>
    </source>
</reference>